<evidence type="ECO:0000256" key="2">
    <source>
        <dbReference type="ARBA" id="ARBA00023008"/>
    </source>
</evidence>
<proteinExistence type="predicted"/>
<protein>
    <recommendedName>
        <fullName evidence="4">Tyrosinase copper-binding domain-containing protein</fullName>
    </recommendedName>
</protein>
<dbReference type="Gene3D" id="1.10.1280.10">
    <property type="entry name" value="Di-copper center containing domain from catechol oxidase"/>
    <property type="match status" value="1"/>
</dbReference>
<dbReference type="Pfam" id="PF00264">
    <property type="entry name" value="Tyrosinase"/>
    <property type="match status" value="1"/>
</dbReference>
<dbReference type="InterPro" id="IPR008922">
    <property type="entry name" value="Di-copper_centre_dom_sf"/>
</dbReference>
<dbReference type="Proteomes" id="UP001479436">
    <property type="component" value="Unassembled WGS sequence"/>
</dbReference>
<dbReference type="PRINTS" id="PR00092">
    <property type="entry name" value="TYROSINASE"/>
</dbReference>
<dbReference type="SUPFAM" id="SSF48056">
    <property type="entry name" value="Di-copper centre-containing domain"/>
    <property type="match status" value="1"/>
</dbReference>
<keyword evidence="3" id="KW-0732">Signal</keyword>
<gene>
    <name evidence="5" type="ORF">K7432_005932</name>
</gene>
<name>A0ABR2W3C9_9FUNG</name>
<accession>A0ABR2W3C9</accession>
<keyword evidence="6" id="KW-1185">Reference proteome</keyword>
<dbReference type="EMBL" id="JASJQH010007123">
    <property type="protein sequence ID" value="KAK9717838.1"/>
    <property type="molecule type" value="Genomic_DNA"/>
</dbReference>
<organism evidence="5 6">
    <name type="scientific">Basidiobolus ranarum</name>
    <dbReference type="NCBI Taxonomy" id="34480"/>
    <lineage>
        <taxon>Eukaryota</taxon>
        <taxon>Fungi</taxon>
        <taxon>Fungi incertae sedis</taxon>
        <taxon>Zoopagomycota</taxon>
        <taxon>Entomophthoromycotina</taxon>
        <taxon>Basidiobolomycetes</taxon>
        <taxon>Basidiobolales</taxon>
        <taxon>Basidiobolaceae</taxon>
        <taxon>Basidiobolus</taxon>
    </lineage>
</organism>
<feature type="chain" id="PRO_5047522291" description="Tyrosinase copper-binding domain-containing protein" evidence="3">
    <location>
        <begin position="20"/>
        <end position="318"/>
    </location>
</feature>
<feature type="domain" description="Tyrosinase copper-binding" evidence="4">
    <location>
        <begin position="48"/>
        <end position="234"/>
    </location>
</feature>
<evidence type="ECO:0000259" key="4">
    <source>
        <dbReference type="Pfam" id="PF00264"/>
    </source>
</evidence>
<dbReference type="PANTHER" id="PTHR11474:SF126">
    <property type="entry name" value="TYROSINASE-LIKE PROTEIN TYR-1-RELATED"/>
    <property type="match status" value="1"/>
</dbReference>
<feature type="signal peptide" evidence="3">
    <location>
        <begin position="1"/>
        <end position="19"/>
    </location>
</feature>
<evidence type="ECO:0000256" key="3">
    <source>
        <dbReference type="SAM" id="SignalP"/>
    </source>
</evidence>
<keyword evidence="2" id="KW-0186">Copper</keyword>
<keyword evidence="1" id="KW-0479">Metal-binding</keyword>
<dbReference type="InterPro" id="IPR002227">
    <property type="entry name" value="Tyrosinase_Cu-bd"/>
</dbReference>
<evidence type="ECO:0000313" key="5">
    <source>
        <dbReference type="EMBL" id="KAK9717838.1"/>
    </source>
</evidence>
<reference evidence="5 6" key="1">
    <citation type="submission" date="2023-04" db="EMBL/GenBank/DDBJ databases">
        <title>Genome of Basidiobolus ranarum AG-B5.</title>
        <authorList>
            <person name="Stajich J.E."/>
            <person name="Carter-House D."/>
            <person name="Gryganskyi A."/>
        </authorList>
    </citation>
    <scope>NUCLEOTIDE SEQUENCE [LARGE SCALE GENOMIC DNA]</scope>
    <source>
        <strain evidence="5 6">AG-B5</strain>
    </source>
</reference>
<evidence type="ECO:0000313" key="6">
    <source>
        <dbReference type="Proteomes" id="UP001479436"/>
    </source>
</evidence>
<dbReference type="PANTHER" id="PTHR11474">
    <property type="entry name" value="TYROSINASE FAMILY MEMBER"/>
    <property type="match status" value="1"/>
</dbReference>
<comment type="caution">
    <text evidence="5">The sequence shown here is derived from an EMBL/GenBank/DDBJ whole genome shotgun (WGS) entry which is preliminary data.</text>
</comment>
<evidence type="ECO:0000256" key="1">
    <source>
        <dbReference type="ARBA" id="ARBA00022723"/>
    </source>
</evidence>
<sequence length="318" mass="37471">MKFLGSPLLFLASLCVTQGEWTYERCPVPRTRKNVLNLSRWERQEFFTAIKKIKSTGEYDVLVKQYMDVYQGIHGGNLYLPFHRHFLKRVEQSMQKYYPSVNLPYWDYTADWAAPHFSPALELMGYGGGNGRLKSCINDGPLKNFQMNVPEKRCVKRGYFKNEVVSAFMNEVALDNILKYSETFPKINSMLKGVNGMVTYPLGGDIRNVQLMVNDPLYFLIQANTDRLWTRWQHLHPDHEIYMPDVELNPWKVQIKSIWRPSSKNMCYQYLNQVKERTEIDYWVELFDAYFRGSLRLARSLSPEISGLVVFWWFSYSK</sequence>
<dbReference type="InterPro" id="IPR050316">
    <property type="entry name" value="Tyrosinase/Hemocyanin"/>
</dbReference>